<dbReference type="EMBL" id="JANIIK010000119">
    <property type="protein sequence ID" value="KAJ3584309.1"/>
    <property type="molecule type" value="Genomic_DNA"/>
</dbReference>
<proteinExistence type="predicted"/>
<accession>A0A9Q0D9C3</accession>
<gene>
    <name evidence="1" type="ORF">NHX12_014805</name>
</gene>
<feature type="non-terminal residue" evidence="1">
    <location>
        <position position="1"/>
    </location>
</feature>
<protein>
    <submittedName>
        <fullName evidence="1">Uncharacterized protein</fullName>
    </submittedName>
</protein>
<organism evidence="1 2">
    <name type="scientific">Muraenolepis orangiensis</name>
    <name type="common">Patagonian moray cod</name>
    <dbReference type="NCBI Taxonomy" id="630683"/>
    <lineage>
        <taxon>Eukaryota</taxon>
        <taxon>Metazoa</taxon>
        <taxon>Chordata</taxon>
        <taxon>Craniata</taxon>
        <taxon>Vertebrata</taxon>
        <taxon>Euteleostomi</taxon>
        <taxon>Actinopterygii</taxon>
        <taxon>Neopterygii</taxon>
        <taxon>Teleostei</taxon>
        <taxon>Neoteleostei</taxon>
        <taxon>Acanthomorphata</taxon>
        <taxon>Zeiogadaria</taxon>
        <taxon>Gadariae</taxon>
        <taxon>Gadiformes</taxon>
        <taxon>Muraenolepidoidei</taxon>
        <taxon>Muraenolepididae</taxon>
        <taxon>Muraenolepis</taxon>
    </lineage>
</organism>
<dbReference type="OrthoDB" id="6500128at2759"/>
<reference evidence="1" key="1">
    <citation type="submission" date="2022-07" db="EMBL/GenBank/DDBJ databases">
        <title>Chromosome-level genome of Muraenolepis orangiensis.</title>
        <authorList>
            <person name="Kim J."/>
        </authorList>
    </citation>
    <scope>NUCLEOTIDE SEQUENCE</scope>
    <source>
        <strain evidence="1">KU_S4_2022</strain>
        <tissue evidence="1">Muscle</tissue>
    </source>
</reference>
<dbReference type="Proteomes" id="UP001148018">
    <property type="component" value="Unassembled WGS sequence"/>
</dbReference>
<comment type="caution">
    <text evidence="1">The sequence shown here is derived from an EMBL/GenBank/DDBJ whole genome shotgun (WGS) entry which is preliminary data.</text>
</comment>
<dbReference type="AlphaFoldDB" id="A0A9Q0D9C3"/>
<sequence>CWDEECRKASKKQRDPSFAKAIIRCYRKPHAWLGLITFIEVPPPPPPPPKKKKPCLLY</sequence>
<evidence type="ECO:0000313" key="1">
    <source>
        <dbReference type="EMBL" id="KAJ3584309.1"/>
    </source>
</evidence>
<evidence type="ECO:0000313" key="2">
    <source>
        <dbReference type="Proteomes" id="UP001148018"/>
    </source>
</evidence>
<name>A0A9Q0D9C3_9TELE</name>
<keyword evidence="2" id="KW-1185">Reference proteome</keyword>